<proteinExistence type="predicted"/>
<dbReference type="Gene3D" id="3.40.50.300">
    <property type="entry name" value="P-loop containing nucleotide triphosphate hydrolases"/>
    <property type="match status" value="1"/>
</dbReference>
<sequence>MDDLRNTTGPVHGHVVQAGTINGGVHLSGPPARPVGRLPPAVPHFVGRADELALLTARLGAAPITVVTGTAGVGKTTLAVTWARSVADRFPDGVLYADLRGFDPLGPVDPATAVRGFLDAFAVPAQEVPTDPDAQAALYRSHVEGRRVLVLLDNARDPEQVRPLLPGSATCAVVVTSRNRLSGLVAREQAGRCSLGPLSAAESRDLLSAHLGPARVAAERRAVDELVERCARLPIALAIAGTRAVDARHADLVEVVTELAELSELSTGDGERTDLPTIFGWSYRVLSPPAARLFRLLGLHPGPDFGLPAAASLLGAPLPDTRRLLRELTGASLLEDHARGRYRFHDLLREYAAGRAEAEEPAGARHAAVLRLLDHYLRTSFAGERQLYPHRDPIAPGPPAGGAVTVPVTDLPSAWDWFTTEHANLLAALSLAERTGCAGHVWRLAWSMSSYLGRSGRWQDWEATQRQALAAAAGPGAEALVLRVLGRVFTLSGRYGEAVEVLERALALPVDLAHTHEALSLAHERRGAPAEALDHARTAVALSAQGGNRLRRTSALVQLGRALVASGEPAEAREHLTRAVDALAGADDRISLADATEALGRASLHSGDHTGALARFAEALACYREFGDRWSEAHTTARVGEAWSGLGDLDRARYAWQAASELFALINHPEAARWRDRV</sequence>
<dbReference type="PRINTS" id="PR00364">
    <property type="entry name" value="DISEASERSIST"/>
</dbReference>
<dbReference type="InterPro" id="IPR019734">
    <property type="entry name" value="TPR_rpt"/>
</dbReference>
<evidence type="ECO:0000313" key="3">
    <source>
        <dbReference type="Proteomes" id="UP000325787"/>
    </source>
</evidence>
<dbReference type="InterPro" id="IPR011990">
    <property type="entry name" value="TPR-like_helical_dom_sf"/>
</dbReference>
<dbReference type="Pfam" id="PF13176">
    <property type="entry name" value="TPR_7"/>
    <property type="match status" value="1"/>
</dbReference>
<gene>
    <name evidence="2" type="ORF">EKG83_34850</name>
</gene>
<dbReference type="OrthoDB" id="581105at2"/>
<dbReference type="SMART" id="SM00028">
    <property type="entry name" value="TPR"/>
    <property type="match status" value="5"/>
</dbReference>
<dbReference type="EMBL" id="CP034550">
    <property type="protein sequence ID" value="QFZ21897.1"/>
    <property type="molecule type" value="Genomic_DNA"/>
</dbReference>
<feature type="repeat" description="TPR" evidence="1">
    <location>
        <begin position="479"/>
        <end position="512"/>
    </location>
</feature>
<evidence type="ECO:0000256" key="1">
    <source>
        <dbReference type="PROSITE-ProRule" id="PRU00339"/>
    </source>
</evidence>
<dbReference type="KEGG" id="ssyi:EKG83_34850"/>
<dbReference type="SUPFAM" id="SSF48452">
    <property type="entry name" value="TPR-like"/>
    <property type="match status" value="1"/>
</dbReference>
<reference evidence="3" key="1">
    <citation type="journal article" date="2021" name="Curr. Microbiol.">
        <title>Complete genome of nocamycin-producing strain Saccharothrix syringae NRRL B-16468 reveals the biosynthetic potential for secondary metabolites.</title>
        <authorList>
            <person name="Mo X."/>
            <person name="Yang S."/>
        </authorList>
    </citation>
    <scope>NUCLEOTIDE SEQUENCE [LARGE SCALE GENOMIC DNA]</scope>
    <source>
        <strain evidence="3">ATCC 51364 / DSM 43886 / JCM 6844 / KCTC 9398 / NBRC 14523 / NRRL B-16468 / INA 2240</strain>
    </source>
</reference>
<dbReference type="AlphaFoldDB" id="A0A5Q0H6P8"/>
<dbReference type="PANTHER" id="PTHR47691:SF3">
    <property type="entry name" value="HTH-TYPE TRANSCRIPTIONAL REGULATOR RV0890C-RELATED"/>
    <property type="match status" value="1"/>
</dbReference>
<dbReference type="Proteomes" id="UP000325787">
    <property type="component" value="Chromosome"/>
</dbReference>
<dbReference type="PROSITE" id="PS50005">
    <property type="entry name" value="TPR"/>
    <property type="match status" value="1"/>
</dbReference>
<dbReference type="Gene3D" id="1.25.40.10">
    <property type="entry name" value="Tetratricopeptide repeat domain"/>
    <property type="match status" value="1"/>
</dbReference>
<keyword evidence="1" id="KW-0802">TPR repeat</keyword>
<protein>
    <submittedName>
        <fullName evidence="2">Tetratricopeptide repeat protein</fullName>
    </submittedName>
</protein>
<dbReference type="PANTHER" id="PTHR47691">
    <property type="entry name" value="REGULATOR-RELATED"/>
    <property type="match status" value="1"/>
</dbReference>
<dbReference type="Pfam" id="PF13424">
    <property type="entry name" value="TPR_12"/>
    <property type="match status" value="1"/>
</dbReference>
<dbReference type="InterPro" id="IPR027417">
    <property type="entry name" value="P-loop_NTPase"/>
</dbReference>
<accession>A0A5Q0H6P8</accession>
<evidence type="ECO:0000313" key="2">
    <source>
        <dbReference type="EMBL" id="QFZ21897.1"/>
    </source>
</evidence>
<organism evidence="2 3">
    <name type="scientific">Saccharothrix syringae</name>
    <name type="common">Nocardiopsis syringae</name>
    <dbReference type="NCBI Taxonomy" id="103733"/>
    <lineage>
        <taxon>Bacteria</taxon>
        <taxon>Bacillati</taxon>
        <taxon>Actinomycetota</taxon>
        <taxon>Actinomycetes</taxon>
        <taxon>Pseudonocardiales</taxon>
        <taxon>Pseudonocardiaceae</taxon>
        <taxon>Saccharothrix</taxon>
    </lineage>
</organism>
<name>A0A5Q0H6P8_SACSY</name>
<dbReference type="SUPFAM" id="SSF52540">
    <property type="entry name" value="P-loop containing nucleoside triphosphate hydrolases"/>
    <property type="match status" value="1"/>
</dbReference>
<keyword evidence="3" id="KW-1185">Reference proteome</keyword>
<dbReference type="RefSeq" id="WP_153278653.1">
    <property type="nucleotide sequence ID" value="NZ_CP034550.1"/>
</dbReference>